<keyword evidence="8 11" id="KW-0472">Membrane</keyword>
<feature type="transmembrane region" description="Helical" evidence="11">
    <location>
        <begin position="245"/>
        <end position="265"/>
    </location>
</feature>
<evidence type="ECO:0000256" key="7">
    <source>
        <dbReference type="ARBA" id="ARBA00023040"/>
    </source>
</evidence>
<keyword evidence="5 11" id="KW-0812">Transmembrane</keyword>
<evidence type="ECO:0000256" key="2">
    <source>
        <dbReference type="ARBA" id="ARBA00004651"/>
    </source>
</evidence>
<dbReference type="InterPro" id="IPR000725">
    <property type="entry name" value="Olfact_rcpt"/>
</dbReference>
<dbReference type="AlphaFoldDB" id="A0A8C2SG69"/>
<proteinExistence type="inferred from homology"/>
<dbReference type="FunFam" id="1.10.1220.70:FF:000001">
    <property type="entry name" value="Olfactory receptor"/>
    <property type="match status" value="1"/>
</dbReference>
<dbReference type="SUPFAM" id="SSF81321">
    <property type="entry name" value="Family A G protein-coupled receptor-like"/>
    <property type="match status" value="1"/>
</dbReference>
<name>A0A8C2SG69_CAPHI</name>
<protein>
    <recommendedName>
        <fullName evidence="12">G-protein coupled receptors family 1 profile domain-containing protein</fullName>
    </recommendedName>
</protein>
<keyword evidence="7" id="KW-0297">G-protein coupled receptor</keyword>
<evidence type="ECO:0000256" key="3">
    <source>
        <dbReference type="ARBA" id="ARBA00010663"/>
    </source>
</evidence>
<sequence>MEVENSTVKTQFFLLGFSDHPELQSVLFAVFLSIYSVTLMGNLGMILLITASPPLHTPMYFFLRILSFVDACYSSVIAPKLLVDLVSEKKTISYNGCALYFFCCLVDTESSLLTVMAYDQYIAICNSLSIVQTTDMFHLSFYSSEINHFFCDISPVFSLSCTDTYIHDIVLVVFASLVEAPCLLTVLLSYILLITAILKTSSAEGRRKGFSTCAYHLTMVSLYHGTLIFIYLRPGNGHSMVIDKVISVFYTLIIPMLNALIYSLSNKDVKNAFRKMISRKFLS</sequence>
<dbReference type="PANTHER" id="PTHR48018">
    <property type="entry name" value="OLFACTORY RECEPTOR"/>
    <property type="match status" value="1"/>
</dbReference>
<dbReference type="InterPro" id="IPR017452">
    <property type="entry name" value="GPCR_Rhodpsn_7TM"/>
</dbReference>
<keyword evidence="9" id="KW-0675">Receptor</keyword>
<evidence type="ECO:0000256" key="1">
    <source>
        <dbReference type="ARBA" id="ARBA00003929"/>
    </source>
</evidence>
<feature type="transmembrane region" description="Helical" evidence="11">
    <location>
        <begin position="214"/>
        <end position="233"/>
    </location>
</feature>
<keyword evidence="4" id="KW-1003">Cell membrane</keyword>
<dbReference type="Pfam" id="PF13853">
    <property type="entry name" value="7tm_4"/>
    <property type="match status" value="2"/>
</dbReference>
<organism evidence="13">
    <name type="scientific">Capra hircus</name>
    <name type="common">Goat</name>
    <dbReference type="NCBI Taxonomy" id="9925"/>
    <lineage>
        <taxon>Eukaryota</taxon>
        <taxon>Metazoa</taxon>
        <taxon>Chordata</taxon>
        <taxon>Craniata</taxon>
        <taxon>Vertebrata</taxon>
        <taxon>Euteleostomi</taxon>
        <taxon>Mammalia</taxon>
        <taxon>Eutheria</taxon>
        <taxon>Laurasiatheria</taxon>
        <taxon>Artiodactyla</taxon>
        <taxon>Ruminantia</taxon>
        <taxon>Pecora</taxon>
        <taxon>Bovidae</taxon>
        <taxon>Caprinae</taxon>
        <taxon>Capra</taxon>
    </lineage>
</organism>
<accession>A0A8C2SG69</accession>
<evidence type="ECO:0000256" key="4">
    <source>
        <dbReference type="ARBA" id="ARBA00022475"/>
    </source>
</evidence>
<feature type="transmembrane region" description="Helical" evidence="11">
    <location>
        <begin position="61"/>
        <end position="82"/>
    </location>
</feature>
<evidence type="ECO:0000256" key="11">
    <source>
        <dbReference type="SAM" id="Phobius"/>
    </source>
</evidence>
<reference evidence="13" key="2">
    <citation type="submission" date="2025-08" db="UniProtKB">
        <authorList>
            <consortium name="Ensembl"/>
        </authorList>
    </citation>
    <scope>IDENTIFICATION</scope>
</reference>
<evidence type="ECO:0000259" key="12">
    <source>
        <dbReference type="PROSITE" id="PS50262"/>
    </source>
</evidence>
<evidence type="ECO:0000256" key="5">
    <source>
        <dbReference type="ARBA" id="ARBA00022692"/>
    </source>
</evidence>
<reference evidence="13" key="1">
    <citation type="submission" date="2019-03" db="EMBL/GenBank/DDBJ databases">
        <title>Genome sequencing and reference-guided assembly of Black Bengal Goat (Capra hircus).</title>
        <authorList>
            <person name="Siddiki A.Z."/>
            <person name="Baten A."/>
            <person name="Billah M."/>
            <person name="Alam M.A.U."/>
            <person name="Shawrob K.S.M."/>
            <person name="Saha S."/>
            <person name="Chowdhury M."/>
            <person name="Rahman A.H."/>
            <person name="Stear M."/>
            <person name="Miah G."/>
            <person name="Das G.B."/>
            <person name="Hossain M.M."/>
            <person name="Kumkum M."/>
            <person name="Islam M.S."/>
            <person name="Mollah A.M."/>
            <person name="Ahsan A."/>
            <person name="Tusar F."/>
            <person name="Khan M.K.I."/>
        </authorList>
    </citation>
    <scope>NUCLEOTIDE SEQUENCE [LARGE SCALE GENOMIC DNA]</scope>
</reference>
<dbReference type="Gene3D" id="1.20.1070.10">
    <property type="entry name" value="Rhodopsin 7-helix transmembrane proteins"/>
    <property type="match status" value="1"/>
</dbReference>
<keyword evidence="10" id="KW-0807">Transducer</keyword>
<comment type="function">
    <text evidence="1">Putative odorant or sperm cell receptor.</text>
</comment>
<dbReference type="GO" id="GO:0004930">
    <property type="term" value="F:G protein-coupled receptor activity"/>
    <property type="evidence" value="ECO:0007669"/>
    <property type="project" value="UniProtKB-KW"/>
</dbReference>
<feature type="domain" description="G-protein coupled receptors family 1 profile" evidence="12">
    <location>
        <begin position="41"/>
        <end position="262"/>
    </location>
</feature>
<dbReference type="Ensembl" id="ENSCHIT00010059157.1">
    <property type="protein sequence ID" value="ENSCHIP00010042551.1"/>
    <property type="gene ID" value="ENSCHIG00010031016.1"/>
</dbReference>
<evidence type="ECO:0000256" key="10">
    <source>
        <dbReference type="ARBA" id="ARBA00023224"/>
    </source>
</evidence>
<evidence type="ECO:0000256" key="6">
    <source>
        <dbReference type="ARBA" id="ARBA00022989"/>
    </source>
</evidence>
<keyword evidence="6 11" id="KW-1133">Transmembrane helix</keyword>
<feature type="transmembrane region" description="Helical" evidence="11">
    <location>
        <begin position="169"/>
        <end position="193"/>
    </location>
</feature>
<comment type="similarity">
    <text evidence="3">Belongs to the G-protein coupled receptor 1 family.</text>
</comment>
<evidence type="ECO:0000256" key="8">
    <source>
        <dbReference type="ARBA" id="ARBA00023136"/>
    </source>
</evidence>
<dbReference type="PROSITE" id="PS50262">
    <property type="entry name" value="G_PROTEIN_RECEP_F1_2"/>
    <property type="match status" value="1"/>
</dbReference>
<dbReference type="GO" id="GO:0005886">
    <property type="term" value="C:plasma membrane"/>
    <property type="evidence" value="ECO:0007669"/>
    <property type="project" value="UniProtKB-SubCell"/>
</dbReference>
<feature type="transmembrane region" description="Helical" evidence="11">
    <location>
        <begin position="26"/>
        <end position="49"/>
    </location>
</feature>
<evidence type="ECO:0000313" key="13">
    <source>
        <dbReference type="Ensembl" id="ENSCHIP00010042551.1"/>
    </source>
</evidence>
<comment type="subcellular location">
    <subcellularLocation>
        <location evidence="2">Cell membrane</location>
        <topology evidence="2">Multi-pass membrane protein</topology>
    </subcellularLocation>
</comment>
<evidence type="ECO:0000256" key="9">
    <source>
        <dbReference type="ARBA" id="ARBA00023170"/>
    </source>
</evidence>
<dbReference type="GO" id="GO:0004984">
    <property type="term" value="F:olfactory receptor activity"/>
    <property type="evidence" value="ECO:0007669"/>
    <property type="project" value="InterPro"/>
</dbReference>